<evidence type="ECO:0000256" key="7">
    <source>
        <dbReference type="ARBA" id="ARBA00023136"/>
    </source>
</evidence>
<evidence type="ECO:0000256" key="1">
    <source>
        <dbReference type="ARBA" id="ARBA00004429"/>
    </source>
</evidence>
<keyword evidence="5 8" id="KW-0812">Transmembrane</keyword>
<evidence type="ECO:0000256" key="4">
    <source>
        <dbReference type="ARBA" id="ARBA00022519"/>
    </source>
</evidence>
<feature type="transmembrane region" description="Helical" evidence="8">
    <location>
        <begin position="293"/>
        <end position="315"/>
    </location>
</feature>
<keyword evidence="4" id="KW-0997">Cell inner membrane</keyword>
<dbReference type="Gene3D" id="1.20.1250.20">
    <property type="entry name" value="MFS general substrate transporter like domains"/>
    <property type="match status" value="2"/>
</dbReference>
<dbReference type="InterPro" id="IPR026032">
    <property type="entry name" value="HcaT-like"/>
</dbReference>
<feature type="transmembrane region" description="Helical" evidence="8">
    <location>
        <begin position="360"/>
        <end position="377"/>
    </location>
</feature>
<feature type="transmembrane region" description="Helical" evidence="8">
    <location>
        <begin position="39"/>
        <end position="62"/>
    </location>
</feature>
<evidence type="ECO:0000259" key="9">
    <source>
        <dbReference type="Pfam" id="PF12832"/>
    </source>
</evidence>
<evidence type="ECO:0000256" key="6">
    <source>
        <dbReference type="ARBA" id="ARBA00022989"/>
    </source>
</evidence>
<feature type="transmembrane region" description="Helical" evidence="8">
    <location>
        <begin position="327"/>
        <end position="354"/>
    </location>
</feature>
<evidence type="ECO:0000256" key="8">
    <source>
        <dbReference type="SAM" id="Phobius"/>
    </source>
</evidence>
<keyword evidence="6 8" id="KW-1133">Transmembrane helix</keyword>
<evidence type="ECO:0000256" key="5">
    <source>
        <dbReference type="ARBA" id="ARBA00022692"/>
    </source>
</evidence>
<dbReference type="InterPro" id="IPR036259">
    <property type="entry name" value="MFS_trans_sf"/>
</dbReference>
<evidence type="ECO:0000256" key="3">
    <source>
        <dbReference type="ARBA" id="ARBA00022475"/>
    </source>
</evidence>
<dbReference type="PIRSF" id="PIRSF004925">
    <property type="entry name" value="HcaT"/>
    <property type="match status" value="1"/>
</dbReference>
<dbReference type="SUPFAM" id="SSF103473">
    <property type="entry name" value="MFS general substrate transporter"/>
    <property type="match status" value="1"/>
</dbReference>
<feature type="transmembrane region" description="Helical" evidence="8">
    <location>
        <begin position="245"/>
        <end position="265"/>
    </location>
</feature>
<proteinExistence type="predicted"/>
<dbReference type="EMBL" id="CP114584">
    <property type="protein sequence ID" value="WBA14596.1"/>
    <property type="molecule type" value="Genomic_DNA"/>
</dbReference>
<feature type="transmembrane region" description="Helical" evidence="8">
    <location>
        <begin position="162"/>
        <end position="179"/>
    </location>
</feature>
<feature type="transmembrane region" description="Helical" evidence="8">
    <location>
        <begin position="138"/>
        <end position="156"/>
    </location>
</feature>
<comment type="subcellular location">
    <subcellularLocation>
        <location evidence="1">Cell inner membrane</location>
        <topology evidence="1">Multi-pass membrane protein</topology>
    </subcellularLocation>
</comment>
<dbReference type="RefSeq" id="WP_077456060.1">
    <property type="nucleotide sequence ID" value="NZ_CP114584.1"/>
</dbReference>
<protein>
    <submittedName>
        <fullName evidence="10">3-phenylpropionate MFS transporter</fullName>
    </submittedName>
</protein>
<evidence type="ECO:0000313" key="11">
    <source>
        <dbReference type="Proteomes" id="UP001164676"/>
    </source>
</evidence>
<dbReference type="NCBIfam" id="NF008346">
    <property type="entry name" value="PRK11128.1"/>
    <property type="match status" value="1"/>
</dbReference>
<evidence type="ECO:0000313" key="10">
    <source>
        <dbReference type="EMBL" id="WBA14596.1"/>
    </source>
</evidence>
<dbReference type="PANTHER" id="PTHR23522">
    <property type="entry name" value="BLL5896 PROTEIN"/>
    <property type="match status" value="1"/>
</dbReference>
<keyword evidence="2" id="KW-0813">Transport</keyword>
<organism evidence="10 11">
    <name type="scientific">Salinivibrio proteolyticus</name>
    <dbReference type="NCBI Taxonomy" id="334715"/>
    <lineage>
        <taxon>Bacteria</taxon>
        <taxon>Pseudomonadati</taxon>
        <taxon>Pseudomonadota</taxon>
        <taxon>Gammaproteobacteria</taxon>
        <taxon>Vibrionales</taxon>
        <taxon>Vibrionaceae</taxon>
        <taxon>Salinivibrio</taxon>
    </lineage>
</organism>
<feature type="transmembrane region" description="Helical" evidence="8">
    <location>
        <begin position="12"/>
        <end position="33"/>
    </location>
</feature>
<feature type="transmembrane region" description="Helical" evidence="8">
    <location>
        <begin position="99"/>
        <end position="126"/>
    </location>
</feature>
<dbReference type="PANTHER" id="PTHR23522:SF10">
    <property type="entry name" value="3-PHENYLPROPIONIC ACID TRANSPORTER-RELATED"/>
    <property type="match status" value="1"/>
</dbReference>
<keyword evidence="3" id="KW-1003">Cell membrane</keyword>
<name>A0ABY7LEL7_9GAMM</name>
<reference evidence="10" key="1">
    <citation type="submission" date="2022-09" db="EMBL/GenBank/DDBJ databases">
        <authorList>
            <person name="Li Z.-J."/>
        </authorList>
    </citation>
    <scope>NUCLEOTIDE SEQUENCE</scope>
    <source>
        <strain evidence="10">TGB10</strain>
    </source>
</reference>
<feature type="transmembrane region" description="Helical" evidence="8">
    <location>
        <begin position="272"/>
        <end position="287"/>
    </location>
</feature>
<dbReference type="Pfam" id="PF12832">
    <property type="entry name" value="MFS_1_like"/>
    <property type="match status" value="1"/>
</dbReference>
<keyword evidence="11" id="KW-1185">Reference proteome</keyword>
<accession>A0ABY7LEL7</accession>
<evidence type="ECO:0000256" key="2">
    <source>
        <dbReference type="ARBA" id="ARBA00022448"/>
    </source>
</evidence>
<dbReference type="NCBIfam" id="NF037955">
    <property type="entry name" value="mfs"/>
    <property type="match status" value="1"/>
</dbReference>
<dbReference type="InterPro" id="IPR024989">
    <property type="entry name" value="MFS_assoc_dom"/>
</dbReference>
<keyword evidence="7 8" id="KW-0472">Membrane</keyword>
<sequence length="393" mass="42817">MSLSHCSPFRWLSEYFGGFFFSYGVYLPFWAVWFDYMGLHAGVIGTLIGLGFATRCVANLVFTPKVQRVESLLPALRGLTLMALLTCALHPVMGANIAWLALVTVLFNLAIGPSVPLSDALANYYARHQIIDYGRTRLWGSIAFIVGSSLTGWLVTEETAAIIPWVAIGGLSACLLLTLRRPTVMPESEHDAAHSKVSMRQLFRDPHIVVFLLIASLLQGSHAAYYSFSAIYWKHAGYSESIVGYLWSLGVVSEVAVFALGARLFGGWSAKALFRLAALGVLVRWGITGSTTALAPVIMVQLLHGITFAAAHLGAMQYIQRECGTRLVAVQAAYNALPMGAVVAALTAASGWVYDFSPAWTFYAMALLALPALLLPLHEPQYQQARKARLQQS</sequence>
<feature type="transmembrane region" description="Helical" evidence="8">
    <location>
        <begin position="74"/>
        <end position="93"/>
    </location>
</feature>
<dbReference type="Proteomes" id="UP001164676">
    <property type="component" value="Chromosome"/>
</dbReference>
<feature type="transmembrane region" description="Helical" evidence="8">
    <location>
        <begin position="208"/>
        <end position="233"/>
    </location>
</feature>
<gene>
    <name evidence="10" type="ORF">N7E60_13060</name>
</gene>
<feature type="domain" description="Major facilitator superfamily associated" evidence="9">
    <location>
        <begin position="19"/>
        <end position="364"/>
    </location>
</feature>